<dbReference type="GO" id="GO:1903805">
    <property type="term" value="P:L-valine import across plasma membrane"/>
    <property type="evidence" value="ECO:0007669"/>
    <property type="project" value="TreeGrafter"/>
</dbReference>
<dbReference type="GO" id="GO:0015192">
    <property type="term" value="F:L-phenylalanine transmembrane transporter activity"/>
    <property type="evidence" value="ECO:0007669"/>
    <property type="project" value="TreeGrafter"/>
</dbReference>
<evidence type="ECO:0000259" key="4">
    <source>
        <dbReference type="PROSITE" id="PS50893"/>
    </source>
</evidence>
<dbReference type="PANTHER" id="PTHR45772:SF7">
    <property type="entry name" value="AMINO ACID ABC TRANSPORTER ATP-BINDING PROTEIN"/>
    <property type="match status" value="1"/>
</dbReference>
<keyword evidence="3 5" id="KW-0067">ATP-binding</keyword>
<dbReference type="PANTHER" id="PTHR45772">
    <property type="entry name" value="CONSERVED COMPONENT OF ABC TRANSPORTER FOR NATURAL AMINO ACIDS-RELATED"/>
    <property type="match status" value="1"/>
</dbReference>
<dbReference type="Gene3D" id="3.40.50.300">
    <property type="entry name" value="P-loop containing nucleotide triphosphate hydrolases"/>
    <property type="match status" value="1"/>
</dbReference>
<gene>
    <name evidence="5" type="ORF">SMC6_00555</name>
</gene>
<evidence type="ECO:0000313" key="6">
    <source>
        <dbReference type="Proteomes" id="UP000266260"/>
    </source>
</evidence>
<dbReference type="InterPro" id="IPR027417">
    <property type="entry name" value="P-loop_NTPase"/>
</dbReference>
<evidence type="ECO:0000256" key="2">
    <source>
        <dbReference type="ARBA" id="ARBA00022741"/>
    </source>
</evidence>
<dbReference type="InterPro" id="IPR003439">
    <property type="entry name" value="ABC_transporter-like_ATP-bd"/>
</dbReference>
<keyword evidence="6" id="KW-1185">Reference proteome</keyword>
<dbReference type="RefSeq" id="WP_119175340.1">
    <property type="nucleotide sequence ID" value="NZ_QXIT01000013.1"/>
</dbReference>
<keyword evidence="2" id="KW-0547">Nucleotide-binding</keyword>
<dbReference type="GO" id="GO:0015188">
    <property type="term" value="F:L-isoleucine transmembrane transporter activity"/>
    <property type="evidence" value="ECO:0007669"/>
    <property type="project" value="TreeGrafter"/>
</dbReference>
<dbReference type="AlphaFoldDB" id="A0A398DIC6"/>
<feature type="domain" description="ABC transporter" evidence="4">
    <location>
        <begin position="4"/>
        <end position="254"/>
    </location>
</feature>
<dbReference type="EMBL" id="QXIT01000013">
    <property type="protein sequence ID" value="RIE10864.1"/>
    <property type="molecule type" value="Genomic_DNA"/>
</dbReference>
<dbReference type="GO" id="GO:0015808">
    <property type="term" value="P:L-alanine transport"/>
    <property type="evidence" value="ECO:0007669"/>
    <property type="project" value="TreeGrafter"/>
</dbReference>
<dbReference type="GO" id="GO:0005524">
    <property type="term" value="F:ATP binding"/>
    <property type="evidence" value="ECO:0007669"/>
    <property type="project" value="UniProtKB-KW"/>
</dbReference>
<evidence type="ECO:0000256" key="3">
    <source>
        <dbReference type="ARBA" id="ARBA00022840"/>
    </source>
</evidence>
<dbReference type="InterPro" id="IPR032823">
    <property type="entry name" value="BCA_ABC_TP_C"/>
</dbReference>
<dbReference type="GO" id="GO:1903806">
    <property type="term" value="P:L-isoleucine import across plasma membrane"/>
    <property type="evidence" value="ECO:0007669"/>
    <property type="project" value="TreeGrafter"/>
</dbReference>
<name>A0A398DIC6_9BACT</name>
<dbReference type="Pfam" id="PF00005">
    <property type="entry name" value="ABC_tran"/>
    <property type="match status" value="1"/>
</dbReference>
<reference evidence="5 6" key="1">
    <citation type="submission" date="2018-09" db="EMBL/GenBank/DDBJ databases">
        <title>Discovery and Ecogenomic Context for Candidatus Cryosericales, a Global Caldiserica Order Active in Thawing Permafrost.</title>
        <authorList>
            <person name="Martinez M.A."/>
            <person name="Woodcroft B.J."/>
            <person name="Ignacio Espinoza J.C."/>
            <person name="Zayed A."/>
            <person name="Singleton C.M."/>
            <person name="Boyd J."/>
            <person name="Li Y.-F."/>
            <person name="Purvine S."/>
            <person name="Maughan H."/>
            <person name="Hodgkins S.B."/>
            <person name="Anderson D."/>
            <person name="Sederholm M."/>
            <person name="Temperton B."/>
            <person name="Saleska S.R."/>
            <person name="Tyson G.W."/>
            <person name="Rich V.I."/>
        </authorList>
    </citation>
    <scope>NUCLEOTIDE SEQUENCE [LARGE SCALE GENOMIC DNA]</scope>
    <source>
        <strain evidence="5 6">SMC6</strain>
    </source>
</reference>
<dbReference type="Proteomes" id="UP000266260">
    <property type="component" value="Unassembled WGS sequence"/>
</dbReference>
<dbReference type="Pfam" id="PF12399">
    <property type="entry name" value="BCA_ABC_TP_C"/>
    <property type="match status" value="1"/>
</dbReference>
<dbReference type="CDD" id="cd03219">
    <property type="entry name" value="ABC_Mj1267_LivG_branched"/>
    <property type="match status" value="1"/>
</dbReference>
<organism evidence="5 6">
    <name type="scientific">Candidatus Cryosericum odellii</name>
    <dbReference type="NCBI Taxonomy" id="2290917"/>
    <lineage>
        <taxon>Bacteria</taxon>
        <taxon>Pseudomonadati</taxon>
        <taxon>Caldisericota/Cryosericota group</taxon>
        <taxon>Candidatus Cryosericota</taxon>
        <taxon>Candidatus Cryosericia</taxon>
        <taxon>Candidatus Cryosericales</taxon>
        <taxon>Candidatus Cryosericaceae</taxon>
        <taxon>Candidatus Cryosericum</taxon>
    </lineage>
</organism>
<dbReference type="InterPro" id="IPR003593">
    <property type="entry name" value="AAA+_ATPase"/>
</dbReference>
<dbReference type="FunFam" id="3.40.50.300:FF:000421">
    <property type="entry name" value="Branched-chain amino acid ABC transporter ATP-binding protein"/>
    <property type="match status" value="1"/>
</dbReference>
<sequence length="258" mass="28714">MPILQAKNVTHYFGGLCAVSDFNLSLEKGELVGIIGPNGAGKTTIFNLITGVYRASQGQSSIKLNDVELVGKAPNEITDLGVARTFQNIRLFKDLSVLDNVRIAFYSQANYSFWEAVSCLGRYSREEERIADLAMDLLATFNLEGVAEEVSKNLPYGLQRHLEIARAIATHPKLLLLDEPAAGMEPAEIDQLMEFIRWIREKFDLTILLVEHQMRLVMKICERIQVLDFGVTIAEGSPAQIQNNAKVLEAYLGTEGVR</sequence>
<dbReference type="PROSITE" id="PS50893">
    <property type="entry name" value="ABC_TRANSPORTER_2"/>
    <property type="match status" value="1"/>
</dbReference>
<dbReference type="GO" id="GO:0042941">
    <property type="term" value="P:D-alanine transmembrane transport"/>
    <property type="evidence" value="ECO:0007669"/>
    <property type="project" value="TreeGrafter"/>
</dbReference>
<comment type="caution">
    <text evidence="5">The sequence shown here is derived from an EMBL/GenBank/DDBJ whole genome shotgun (WGS) entry which is preliminary data.</text>
</comment>
<evidence type="ECO:0000313" key="5">
    <source>
        <dbReference type="EMBL" id="RIE10864.1"/>
    </source>
</evidence>
<dbReference type="GO" id="GO:0016887">
    <property type="term" value="F:ATP hydrolysis activity"/>
    <property type="evidence" value="ECO:0007669"/>
    <property type="project" value="InterPro"/>
</dbReference>
<protein>
    <submittedName>
        <fullName evidence="5">ABC transporter ATP-binding protein</fullName>
    </submittedName>
</protein>
<dbReference type="SMART" id="SM00382">
    <property type="entry name" value="AAA"/>
    <property type="match status" value="1"/>
</dbReference>
<evidence type="ECO:0000256" key="1">
    <source>
        <dbReference type="ARBA" id="ARBA00022448"/>
    </source>
</evidence>
<accession>A0A398DIC6</accession>
<dbReference type="InterPro" id="IPR051120">
    <property type="entry name" value="ABC_AA/LPS_Transport"/>
</dbReference>
<dbReference type="GO" id="GO:0005886">
    <property type="term" value="C:plasma membrane"/>
    <property type="evidence" value="ECO:0007669"/>
    <property type="project" value="TreeGrafter"/>
</dbReference>
<keyword evidence="1" id="KW-0813">Transport</keyword>
<proteinExistence type="predicted"/>
<dbReference type="GO" id="GO:0005304">
    <property type="term" value="F:L-valine transmembrane transporter activity"/>
    <property type="evidence" value="ECO:0007669"/>
    <property type="project" value="TreeGrafter"/>
</dbReference>
<dbReference type="SUPFAM" id="SSF52540">
    <property type="entry name" value="P-loop containing nucleoside triphosphate hydrolases"/>
    <property type="match status" value="1"/>
</dbReference>